<dbReference type="GO" id="GO:0070224">
    <property type="term" value="F:sulfide:quinone oxidoreductase activity"/>
    <property type="evidence" value="ECO:0007669"/>
    <property type="project" value="TreeGrafter"/>
</dbReference>
<evidence type="ECO:0000313" key="3">
    <source>
        <dbReference type="Proteomes" id="UP000263642"/>
    </source>
</evidence>
<dbReference type="Gene3D" id="3.50.50.60">
    <property type="entry name" value="FAD/NAD(P)-binding domain"/>
    <property type="match status" value="1"/>
</dbReference>
<organism evidence="2 3">
    <name type="scientific">Gimesia maris</name>
    <dbReference type="NCBI Taxonomy" id="122"/>
    <lineage>
        <taxon>Bacteria</taxon>
        <taxon>Pseudomonadati</taxon>
        <taxon>Planctomycetota</taxon>
        <taxon>Planctomycetia</taxon>
        <taxon>Planctomycetales</taxon>
        <taxon>Planctomycetaceae</taxon>
        <taxon>Gimesia</taxon>
    </lineage>
</organism>
<dbReference type="AlphaFoldDB" id="A0A3D3RAM2"/>
<name>A0A3D3RAM2_9PLAN</name>
<dbReference type="EMBL" id="DQAY01000141">
    <property type="protein sequence ID" value="HCO25885.1"/>
    <property type="molecule type" value="Genomic_DNA"/>
</dbReference>
<sequence length="70" mass="7610">MISHISENIQKPDQATNDSDQVIHHQVVIVGGGTAGISVAAQLTRGWSNQLDVVIVDPSDSHYYQPAWTL</sequence>
<dbReference type="GO" id="GO:0071949">
    <property type="term" value="F:FAD binding"/>
    <property type="evidence" value="ECO:0007669"/>
    <property type="project" value="TreeGrafter"/>
</dbReference>
<feature type="region of interest" description="Disordered" evidence="1">
    <location>
        <begin position="1"/>
        <end position="20"/>
    </location>
</feature>
<dbReference type="SUPFAM" id="SSF51905">
    <property type="entry name" value="FAD/NAD(P)-binding domain"/>
    <property type="match status" value="1"/>
</dbReference>
<reference evidence="2 3" key="1">
    <citation type="journal article" date="2018" name="Nat. Biotechnol.">
        <title>A standardized bacterial taxonomy based on genome phylogeny substantially revises the tree of life.</title>
        <authorList>
            <person name="Parks D.H."/>
            <person name="Chuvochina M."/>
            <person name="Waite D.W."/>
            <person name="Rinke C."/>
            <person name="Skarshewski A."/>
            <person name="Chaumeil P.A."/>
            <person name="Hugenholtz P."/>
        </authorList>
    </citation>
    <scope>NUCLEOTIDE SEQUENCE [LARGE SCALE GENOMIC DNA]</scope>
    <source>
        <strain evidence="2">UBA9375</strain>
    </source>
</reference>
<dbReference type="Proteomes" id="UP000263642">
    <property type="component" value="Unassembled WGS sequence"/>
</dbReference>
<dbReference type="GO" id="GO:0070221">
    <property type="term" value="P:sulfide oxidation, using sulfide:quinone oxidoreductase"/>
    <property type="evidence" value="ECO:0007669"/>
    <property type="project" value="TreeGrafter"/>
</dbReference>
<dbReference type="PANTHER" id="PTHR10632">
    <property type="entry name" value="SULFIDE:QUINONE OXIDOREDUCTASE"/>
    <property type="match status" value="1"/>
</dbReference>
<gene>
    <name evidence="2" type="ORF">DIT97_23720</name>
</gene>
<comment type="caution">
    <text evidence="2">The sequence shown here is derived from an EMBL/GenBank/DDBJ whole genome shotgun (WGS) entry which is preliminary data.</text>
</comment>
<feature type="non-terminal residue" evidence="2">
    <location>
        <position position="70"/>
    </location>
</feature>
<dbReference type="Pfam" id="PF05834">
    <property type="entry name" value="Lycopene_cycl"/>
    <property type="match status" value="1"/>
</dbReference>
<evidence type="ECO:0000256" key="1">
    <source>
        <dbReference type="SAM" id="MobiDB-lite"/>
    </source>
</evidence>
<dbReference type="InterPro" id="IPR036188">
    <property type="entry name" value="FAD/NAD-bd_sf"/>
</dbReference>
<evidence type="ECO:0000313" key="2">
    <source>
        <dbReference type="EMBL" id="HCO25885.1"/>
    </source>
</evidence>
<accession>A0A3D3RAM2</accession>
<protein>
    <submittedName>
        <fullName evidence="2">Pyridine nucleotide-disulfide oxidoreductase</fullName>
    </submittedName>
</protein>
<dbReference type="PANTHER" id="PTHR10632:SF2">
    <property type="entry name" value="SULFIDE:QUINONE OXIDOREDUCTASE, MITOCHONDRIAL"/>
    <property type="match status" value="1"/>
</dbReference>
<dbReference type="InterPro" id="IPR015904">
    <property type="entry name" value="Sulphide_quinone_reductase"/>
</dbReference>
<proteinExistence type="predicted"/>